<evidence type="ECO:0000313" key="2">
    <source>
        <dbReference type="Proteomes" id="UP001243846"/>
    </source>
</evidence>
<organism evidence="1 2">
    <name type="scientific">Paracoccus cavernae</name>
    <dbReference type="NCBI Taxonomy" id="1571207"/>
    <lineage>
        <taxon>Bacteria</taxon>
        <taxon>Pseudomonadati</taxon>
        <taxon>Pseudomonadota</taxon>
        <taxon>Alphaproteobacteria</taxon>
        <taxon>Rhodobacterales</taxon>
        <taxon>Paracoccaceae</taxon>
        <taxon>Paracoccus</taxon>
    </lineage>
</organism>
<name>A0ABT8D8V3_9RHOB</name>
<comment type="caution">
    <text evidence="1">The sequence shown here is derived from an EMBL/GenBank/DDBJ whole genome shotgun (WGS) entry which is preliminary data.</text>
</comment>
<reference evidence="2" key="1">
    <citation type="journal article" date="2019" name="Int. J. Syst. Evol. Microbiol.">
        <title>The Global Catalogue of Microorganisms (GCM) 10K type strain sequencing project: providing services to taxonomists for standard genome sequencing and annotation.</title>
        <authorList>
            <consortium name="The Broad Institute Genomics Platform"/>
            <consortium name="The Broad Institute Genome Sequencing Center for Infectious Disease"/>
            <person name="Wu L."/>
            <person name="Ma J."/>
        </authorList>
    </citation>
    <scope>NUCLEOTIDE SEQUENCE [LARGE SCALE GENOMIC DNA]</scope>
    <source>
        <strain evidence="2">CECT 8482</strain>
    </source>
</reference>
<keyword evidence="2" id="KW-1185">Reference proteome</keyword>
<dbReference type="Proteomes" id="UP001243846">
    <property type="component" value="Unassembled WGS sequence"/>
</dbReference>
<accession>A0ABT8D8V3</accession>
<dbReference type="EMBL" id="JAUFRC010000001">
    <property type="protein sequence ID" value="MDN3712920.1"/>
    <property type="molecule type" value="Genomic_DNA"/>
</dbReference>
<gene>
    <name evidence="1" type="ORF">QWZ10_16325</name>
</gene>
<protein>
    <submittedName>
        <fullName evidence="1">Uncharacterized protein</fullName>
    </submittedName>
</protein>
<evidence type="ECO:0000313" key="1">
    <source>
        <dbReference type="EMBL" id="MDN3712920.1"/>
    </source>
</evidence>
<proteinExistence type="predicted"/>
<sequence>MRYALGRDEAGKGYALNDPREAEITAALAGKEGAAPIFDALAALPELLPLS</sequence>